<dbReference type="Pfam" id="PF09217">
    <property type="entry name" value="EcoRII-N"/>
    <property type="match status" value="1"/>
</dbReference>
<dbReference type="InterPro" id="IPR015109">
    <property type="entry name" value="Restrct_endonuc_II_EcoRII_C"/>
</dbReference>
<dbReference type="GO" id="GO:0003677">
    <property type="term" value="F:DNA binding"/>
    <property type="evidence" value="ECO:0007669"/>
    <property type="project" value="InterPro"/>
</dbReference>
<proteinExistence type="predicted"/>
<dbReference type="GO" id="GO:0009307">
    <property type="term" value="P:DNA restriction-modification system"/>
    <property type="evidence" value="ECO:0007669"/>
    <property type="project" value="InterPro"/>
</dbReference>
<dbReference type="SUPFAM" id="SSF101936">
    <property type="entry name" value="DNA-binding pseudobarrel domain"/>
    <property type="match status" value="1"/>
</dbReference>
<name>A0A3T0JYK7_PSESX</name>
<feature type="domain" description="Restriction endonuclease type II EcoRII N-terminal" evidence="2">
    <location>
        <begin position="17"/>
        <end position="165"/>
    </location>
</feature>
<dbReference type="Gene3D" id="3.40.91.80">
    <property type="match status" value="1"/>
</dbReference>
<dbReference type="AlphaFoldDB" id="A0A3T0JYK7"/>
<dbReference type="InterPro" id="IPR038365">
    <property type="entry name" value="EcoRII_C_sf"/>
</dbReference>
<dbReference type="SUPFAM" id="SSF52980">
    <property type="entry name" value="Restriction endonuclease-like"/>
    <property type="match status" value="1"/>
</dbReference>
<evidence type="ECO:0000259" key="2">
    <source>
        <dbReference type="Pfam" id="PF09217"/>
    </source>
</evidence>
<keyword evidence="3" id="KW-0540">Nuclease</keyword>
<dbReference type="InterPro" id="IPR011335">
    <property type="entry name" value="Restrct_endonuc-II-like"/>
</dbReference>
<evidence type="ECO:0000313" key="3">
    <source>
        <dbReference type="EMBL" id="AZV28544.1"/>
    </source>
</evidence>
<gene>
    <name evidence="3" type="ORF">CT157_21850</name>
</gene>
<accession>A0A3T0JYK7</accession>
<keyword evidence="3" id="KW-0378">Hydrolase</keyword>
<dbReference type="InterPro" id="IPR023372">
    <property type="entry name" value="Rest_endonuc_II_EcoRII_N"/>
</dbReference>
<feature type="domain" description="Restriction endonuclease type II EcoRII C-terminal" evidence="1">
    <location>
        <begin position="232"/>
        <end position="396"/>
    </location>
</feature>
<dbReference type="Pfam" id="PF09019">
    <property type="entry name" value="EcoRII-C"/>
    <property type="match status" value="1"/>
</dbReference>
<keyword evidence="3" id="KW-0255">Endonuclease</keyword>
<organism evidence="3 4">
    <name type="scientific">Pseudomonas syringae</name>
    <dbReference type="NCBI Taxonomy" id="317"/>
    <lineage>
        <taxon>Bacteria</taxon>
        <taxon>Pseudomonadati</taxon>
        <taxon>Pseudomonadota</taxon>
        <taxon>Gammaproteobacteria</taxon>
        <taxon>Pseudomonadales</taxon>
        <taxon>Pseudomonadaceae</taxon>
        <taxon>Pseudomonas</taxon>
    </lineage>
</organism>
<dbReference type="Gene3D" id="2.40.330.10">
    <property type="entry name" value="DNA-binding pseudobarrel domain"/>
    <property type="match status" value="1"/>
</dbReference>
<protein>
    <submittedName>
        <fullName evidence="3">Restriction endonuclease</fullName>
    </submittedName>
</protein>
<dbReference type="EMBL" id="CP024646">
    <property type="protein sequence ID" value="AZV28544.1"/>
    <property type="molecule type" value="Genomic_DNA"/>
</dbReference>
<dbReference type="InterPro" id="IPR015300">
    <property type="entry name" value="DNA-bd_pseudobarrel_sf"/>
</dbReference>
<dbReference type="REBASE" id="295481">
    <property type="entry name" value="Psy918ORF21855P"/>
</dbReference>
<sequence length="403" mass="46179">MPSFSQWIEDKNQDEWWIFIKRLSANDTGLTGGHGVGIYVPKAVVGIALPSISSTCYMNPDCNLTAQVTSHGFPEQTLRGIYYNNRHFDGPGSRNEHRLTKWNTDVKNSPVQDPENTGALAIFAFHIPHFGRDSDFLDIWICKSLEEEELVENKIGEVIPGSSLFDRGDRLFAGFAPSPDKEPSTIAIPQAWEDKFPSGEEIIAFLLAAFRSVKTTPDELILERRDNEYKLFRQVEEFHILHQVQKGFSSVEEFMQMANSVSNRRKSRSGKSLEIHLEHLFRQFGLMAFSTQCKTEGNKRPDFIFPSCADYHDPAFPDQSLRMLAVKTTCKDRWRQVLNEANRVDRIHLFTLQEGVSPHQFAEMKAANVRLVVPKPLHTKYPDEVRDKLMTLNDFIMETKDLR</sequence>
<dbReference type="GO" id="GO:0009036">
    <property type="term" value="F:type II site-specific deoxyribonuclease activity"/>
    <property type="evidence" value="ECO:0007669"/>
    <property type="project" value="InterPro"/>
</dbReference>
<reference evidence="3 4" key="1">
    <citation type="submission" date="2017-11" db="EMBL/GenBank/DDBJ databases">
        <title>Effect of PGPRs.</title>
        <authorList>
            <person name="Oliva R."/>
            <person name="Nong J."/>
            <person name="Roman V."/>
        </authorList>
    </citation>
    <scope>NUCLEOTIDE SEQUENCE [LARGE SCALE GENOMIC DNA]</scope>
    <source>
        <strain evidence="3">Inb918</strain>
    </source>
</reference>
<dbReference type="Proteomes" id="UP000282760">
    <property type="component" value="Chromosome"/>
</dbReference>
<evidence type="ECO:0000313" key="4">
    <source>
        <dbReference type="Proteomes" id="UP000282760"/>
    </source>
</evidence>
<evidence type="ECO:0000259" key="1">
    <source>
        <dbReference type="Pfam" id="PF09019"/>
    </source>
</evidence>